<dbReference type="CDD" id="cd02856">
    <property type="entry name" value="E_set_GDE_Isoamylase_N"/>
    <property type="match status" value="1"/>
</dbReference>
<dbReference type="SUPFAM" id="SSF81296">
    <property type="entry name" value="E set domains"/>
    <property type="match status" value="1"/>
</dbReference>
<dbReference type="GO" id="GO:0005980">
    <property type="term" value="P:glycogen catabolic process"/>
    <property type="evidence" value="ECO:0007669"/>
    <property type="project" value="InterPro"/>
</dbReference>
<dbReference type="EMBL" id="CP013729">
    <property type="protein sequence ID" value="ALV08114.1"/>
    <property type="molecule type" value="Genomic_DNA"/>
</dbReference>
<dbReference type="Pfam" id="PF02922">
    <property type="entry name" value="CBM_48"/>
    <property type="match status" value="1"/>
</dbReference>
<reference evidence="4 5" key="1">
    <citation type="submission" date="2015-12" db="EMBL/GenBank/DDBJ databases">
        <title>Complete genome of Roseateles depolymerans KCTC 42856.</title>
        <authorList>
            <person name="Kim K.M."/>
        </authorList>
    </citation>
    <scope>NUCLEOTIDE SEQUENCE [LARGE SCALE GENOMIC DNA]</scope>
    <source>
        <strain evidence="4 5">KCTC 42856</strain>
    </source>
</reference>
<name>A0A0U3LNU6_9BURK</name>
<gene>
    <name evidence="4" type="ORF">RD2015_3659</name>
</gene>
<sequence length="711" mass="78395">MTMMAKTLPLQPGRHEPLGAHVRDGGVNFAVFSAHAWRVEVCLYDEAGQRELARYPLQGPVDGIWSGFLPGAKAGLVYGLRAHGPHAPQEGHRFNASKLLLDPYAREIVGQFSWQAEHHGYPLGHPDGPLILDARDNGAIALKARVAPPRADQPGGMVDPRAHAPRHPPASVVLYEVHVKGFTMRHPDIPPALRGSYAGLAHPAAIAHFKRLGVTTLSLLPVQYTIDEPHLAHTGLRNYWGYNTLGFFCPDPRLASAAARHDPTAVTQEFRAMVQALHAAGLEVVLDVVYNHTPEGNEWGPTLSLRGLDQKSYYRLQADDPSKLENLTACGNTVRVQHPRVTQLVLDSLRYWVGEMGVDGFRFDLAPVLGRTDCGHDPHAAFYTALRQDPLLSQVHLIAEPWDAGPQGYQLGNFPGRFMEWNDKFRDGVRGYWLGRGPDGGPVDRGALARRFTASSDVFQQGQRSPLASINFLAVHDGYTLADLVSYSRKHNEANGEDNRDGRDGELCHNFGAEGPTDDPQIRETRRRVQRALLATLLLSQGTPMLYAGDEIGNSQGGNNNAYCQDNEIGWLDWDRADQSLATFVGDVLRCRREHPLLRHGRWFSSVGDDAVSLRWFHPSGRDMRQEDWHDGGQQTLTVRLSDGTEDLLLLFNPSPCDQAFQLPPPTMGRSRQAWTVLLDSSGVTPTGRVETLALSVPSRSLLLLTAPAPA</sequence>
<dbReference type="InterPro" id="IPR014756">
    <property type="entry name" value="Ig_E-set"/>
</dbReference>
<dbReference type="SUPFAM" id="SSF51445">
    <property type="entry name" value="(Trans)glycosidases"/>
    <property type="match status" value="1"/>
</dbReference>
<dbReference type="OrthoDB" id="9800174at2"/>
<dbReference type="Proteomes" id="UP000060699">
    <property type="component" value="Chromosome"/>
</dbReference>
<dbReference type="PATRIC" id="fig|76731.3.peg.3748"/>
<dbReference type="PANTHER" id="PTHR43002">
    <property type="entry name" value="GLYCOGEN DEBRANCHING ENZYME"/>
    <property type="match status" value="1"/>
</dbReference>
<dbReference type="KEGG" id="rdp:RD2015_3659"/>
<evidence type="ECO:0000313" key="5">
    <source>
        <dbReference type="Proteomes" id="UP000060699"/>
    </source>
</evidence>
<organism evidence="4 5">
    <name type="scientific">Roseateles depolymerans</name>
    <dbReference type="NCBI Taxonomy" id="76731"/>
    <lineage>
        <taxon>Bacteria</taxon>
        <taxon>Pseudomonadati</taxon>
        <taxon>Pseudomonadota</taxon>
        <taxon>Betaproteobacteria</taxon>
        <taxon>Burkholderiales</taxon>
        <taxon>Sphaerotilaceae</taxon>
        <taxon>Roseateles</taxon>
    </lineage>
</organism>
<dbReference type="STRING" id="76731.RD2015_3659"/>
<dbReference type="CDD" id="cd11326">
    <property type="entry name" value="AmyAc_Glg_debranch"/>
    <property type="match status" value="1"/>
</dbReference>
<dbReference type="Gene3D" id="3.20.20.80">
    <property type="entry name" value="Glycosidases"/>
    <property type="match status" value="1"/>
</dbReference>
<accession>A0A0U3LNU6</accession>
<dbReference type="Gene3D" id="2.60.40.1180">
    <property type="entry name" value="Golgi alpha-mannosidase II"/>
    <property type="match status" value="1"/>
</dbReference>
<proteinExistence type="inferred from homology"/>
<dbReference type="InterPro" id="IPR013780">
    <property type="entry name" value="Glyco_hydro_b"/>
</dbReference>
<dbReference type="SUPFAM" id="SSF51011">
    <property type="entry name" value="Glycosyl hydrolase domain"/>
    <property type="match status" value="1"/>
</dbReference>
<dbReference type="GO" id="GO:0004135">
    <property type="term" value="F:amylo-alpha-1,6-glucosidase activity"/>
    <property type="evidence" value="ECO:0007669"/>
    <property type="project" value="InterPro"/>
</dbReference>
<protein>
    <submittedName>
        <fullName evidence="4">Glycogen debranching enzyme</fullName>
    </submittedName>
</protein>
<dbReference type="InterPro" id="IPR013783">
    <property type="entry name" value="Ig-like_fold"/>
</dbReference>
<evidence type="ECO:0000256" key="3">
    <source>
        <dbReference type="ARBA" id="ARBA00023295"/>
    </source>
</evidence>
<dbReference type="InterPro" id="IPR004193">
    <property type="entry name" value="Glyco_hydro_13_N"/>
</dbReference>
<dbReference type="InterPro" id="IPR017853">
    <property type="entry name" value="GH"/>
</dbReference>
<evidence type="ECO:0000256" key="2">
    <source>
        <dbReference type="ARBA" id="ARBA00022801"/>
    </source>
</evidence>
<dbReference type="NCBIfam" id="TIGR02100">
    <property type="entry name" value="glgX_debranch"/>
    <property type="match status" value="1"/>
</dbReference>
<dbReference type="InterPro" id="IPR044505">
    <property type="entry name" value="GlgX_Isoamylase_N_E_set"/>
</dbReference>
<comment type="similarity">
    <text evidence="1">Belongs to the glycosyl hydrolase 13 family.</text>
</comment>
<keyword evidence="2" id="KW-0378">Hydrolase</keyword>
<dbReference type="InterPro" id="IPR006047">
    <property type="entry name" value="GH13_cat_dom"/>
</dbReference>
<evidence type="ECO:0000313" key="4">
    <source>
        <dbReference type="EMBL" id="ALV08114.1"/>
    </source>
</evidence>
<dbReference type="InterPro" id="IPR011837">
    <property type="entry name" value="Glycogen_debranch_GlgX"/>
</dbReference>
<keyword evidence="5" id="KW-1185">Reference proteome</keyword>
<keyword evidence="3" id="KW-0326">Glycosidase</keyword>
<evidence type="ECO:0000256" key="1">
    <source>
        <dbReference type="ARBA" id="ARBA00008061"/>
    </source>
</evidence>
<dbReference type="AlphaFoldDB" id="A0A0U3LNU6"/>
<dbReference type="RefSeq" id="WP_083525769.1">
    <property type="nucleotide sequence ID" value="NZ_CP013729.1"/>
</dbReference>
<dbReference type="Gene3D" id="2.60.40.10">
    <property type="entry name" value="Immunoglobulins"/>
    <property type="match status" value="1"/>
</dbReference>
<dbReference type="SMART" id="SM00642">
    <property type="entry name" value="Aamy"/>
    <property type="match status" value="1"/>
</dbReference>